<evidence type="ECO:0000313" key="3">
    <source>
        <dbReference type="Proteomes" id="UP001176940"/>
    </source>
</evidence>
<protein>
    <submittedName>
        <fullName evidence="2">Uncharacterized protein</fullName>
    </submittedName>
</protein>
<keyword evidence="3" id="KW-1185">Reference proteome</keyword>
<feature type="region of interest" description="Disordered" evidence="1">
    <location>
        <begin position="61"/>
        <end position="97"/>
    </location>
</feature>
<dbReference type="EMBL" id="CAUEEQ010054560">
    <property type="protein sequence ID" value="CAJ0962197.1"/>
    <property type="molecule type" value="Genomic_DNA"/>
</dbReference>
<accession>A0ABN9MD56</accession>
<proteinExistence type="predicted"/>
<evidence type="ECO:0000256" key="1">
    <source>
        <dbReference type="SAM" id="MobiDB-lite"/>
    </source>
</evidence>
<gene>
    <name evidence="2" type="ORF">RIMI_LOCUS18115996</name>
</gene>
<evidence type="ECO:0000313" key="2">
    <source>
        <dbReference type="EMBL" id="CAJ0962197.1"/>
    </source>
</evidence>
<name>A0ABN9MD56_9NEOB</name>
<reference evidence="2" key="1">
    <citation type="submission" date="2023-07" db="EMBL/GenBank/DDBJ databases">
        <authorList>
            <person name="Stuckert A."/>
        </authorList>
    </citation>
    <scope>NUCLEOTIDE SEQUENCE</scope>
</reference>
<organism evidence="2 3">
    <name type="scientific">Ranitomeya imitator</name>
    <name type="common">mimic poison frog</name>
    <dbReference type="NCBI Taxonomy" id="111125"/>
    <lineage>
        <taxon>Eukaryota</taxon>
        <taxon>Metazoa</taxon>
        <taxon>Chordata</taxon>
        <taxon>Craniata</taxon>
        <taxon>Vertebrata</taxon>
        <taxon>Euteleostomi</taxon>
        <taxon>Amphibia</taxon>
        <taxon>Batrachia</taxon>
        <taxon>Anura</taxon>
        <taxon>Neobatrachia</taxon>
        <taxon>Hyloidea</taxon>
        <taxon>Dendrobatidae</taxon>
        <taxon>Dendrobatinae</taxon>
        <taxon>Ranitomeya</taxon>
    </lineage>
</organism>
<dbReference type="Proteomes" id="UP001176940">
    <property type="component" value="Unassembled WGS sequence"/>
</dbReference>
<comment type="caution">
    <text evidence="2">The sequence shown here is derived from an EMBL/GenBank/DDBJ whole genome shotgun (WGS) entry which is preliminary data.</text>
</comment>
<sequence length="109" mass="12189">MKVKDGSKIRNLMGFAIGRMESEDVRQILFSGIKDPLDTTESGYQAPGDYDSMWIQELKVESKGPKRRKPGAGRGVAIGRKQPRPPGGRGETPKKLSRVFSEWIESRIN</sequence>